<name>A0A0D3AI57_BRAOL</name>
<keyword evidence="1" id="KW-0175">Coiled coil</keyword>
<evidence type="ECO:0000313" key="3">
    <source>
        <dbReference type="Proteomes" id="UP000032141"/>
    </source>
</evidence>
<proteinExistence type="predicted"/>
<keyword evidence="3" id="KW-1185">Reference proteome</keyword>
<organism evidence="2 3">
    <name type="scientific">Brassica oleracea var. oleracea</name>
    <dbReference type="NCBI Taxonomy" id="109376"/>
    <lineage>
        <taxon>Eukaryota</taxon>
        <taxon>Viridiplantae</taxon>
        <taxon>Streptophyta</taxon>
        <taxon>Embryophyta</taxon>
        <taxon>Tracheophyta</taxon>
        <taxon>Spermatophyta</taxon>
        <taxon>Magnoliopsida</taxon>
        <taxon>eudicotyledons</taxon>
        <taxon>Gunneridae</taxon>
        <taxon>Pentapetalae</taxon>
        <taxon>rosids</taxon>
        <taxon>malvids</taxon>
        <taxon>Brassicales</taxon>
        <taxon>Brassicaceae</taxon>
        <taxon>Brassiceae</taxon>
        <taxon>Brassica</taxon>
    </lineage>
</organism>
<reference evidence="2" key="2">
    <citation type="submission" date="2015-03" db="UniProtKB">
        <authorList>
            <consortium name="EnsemblPlants"/>
        </authorList>
    </citation>
    <scope>IDENTIFICATION</scope>
</reference>
<reference evidence="2 3" key="1">
    <citation type="journal article" date="2014" name="Genome Biol.">
        <title>Transcriptome and methylome profiling reveals relics of genome dominance in the mesopolyploid Brassica oleracea.</title>
        <authorList>
            <person name="Parkin I.A."/>
            <person name="Koh C."/>
            <person name="Tang H."/>
            <person name="Robinson S.J."/>
            <person name="Kagale S."/>
            <person name="Clarke W.E."/>
            <person name="Town C.D."/>
            <person name="Nixon J."/>
            <person name="Krishnakumar V."/>
            <person name="Bidwell S.L."/>
            <person name="Denoeud F."/>
            <person name="Belcram H."/>
            <person name="Links M.G."/>
            <person name="Just J."/>
            <person name="Clarke C."/>
            <person name="Bender T."/>
            <person name="Huebert T."/>
            <person name="Mason A.S."/>
            <person name="Pires J.C."/>
            <person name="Barker G."/>
            <person name="Moore J."/>
            <person name="Walley P.G."/>
            <person name="Manoli S."/>
            <person name="Batley J."/>
            <person name="Edwards D."/>
            <person name="Nelson M.N."/>
            <person name="Wang X."/>
            <person name="Paterson A.H."/>
            <person name="King G."/>
            <person name="Bancroft I."/>
            <person name="Chalhoub B."/>
            <person name="Sharpe A.G."/>
        </authorList>
    </citation>
    <scope>NUCLEOTIDE SEQUENCE</scope>
    <source>
        <strain evidence="2 3">cv. TO1000</strain>
    </source>
</reference>
<protein>
    <submittedName>
        <fullName evidence="2">Uncharacterized protein</fullName>
    </submittedName>
</protein>
<evidence type="ECO:0000313" key="2">
    <source>
        <dbReference type="EnsemblPlants" id="Bo2g008900.1"/>
    </source>
</evidence>
<dbReference type="Proteomes" id="UP000032141">
    <property type="component" value="Chromosome C2"/>
</dbReference>
<dbReference type="Gramene" id="Bo2g008900.1">
    <property type="protein sequence ID" value="Bo2g008900.1"/>
    <property type="gene ID" value="Bo2g008900"/>
</dbReference>
<feature type="coiled-coil region" evidence="1">
    <location>
        <begin position="6"/>
        <end position="33"/>
    </location>
</feature>
<dbReference type="EnsemblPlants" id="Bo2g008900.1">
    <property type="protein sequence ID" value="Bo2g008900.1"/>
    <property type="gene ID" value="Bo2g008900"/>
</dbReference>
<accession>A0A0D3AI57</accession>
<sequence length="42" mass="5057">MERNQVKEMQEKLEEAKRLVAEKEMLIKSMQLDLSETKLKYS</sequence>
<evidence type="ECO:0000256" key="1">
    <source>
        <dbReference type="SAM" id="Coils"/>
    </source>
</evidence>
<dbReference type="AlphaFoldDB" id="A0A0D3AI57"/>
<dbReference type="HOGENOM" id="CLU_3261238_0_0_1"/>